<keyword evidence="2" id="KW-1015">Disulfide bond</keyword>
<evidence type="ECO:0000313" key="7">
    <source>
        <dbReference type="Proteomes" id="UP000019116"/>
    </source>
</evidence>
<dbReference type="EnsemblPlants" id="TraesCS4A02G449500.1">
    <property type="protein sequence ID" value="TraesCS4A02G449500.1.cds1"/>
    <property type="gene ID" value="TraesCS4A02G449500"/>
</dbReference>
<proteinExistence type="inferred from homology"/>
<comment type="similarity">
    <text evidence="3">Belongs to the PMEI family.</text>
</comment>
<dbReference type="GO" id="GO:0009505">
    <property type="term" value="C:plant-type cell wall"/>
    <property type="evidence" value="ECO:0000318"/>
    <property type="project" value="GO_Central"/>
</dbReference>
<dbReference type="NCBIfam" id="TIGR01614">
    <property type="entry name" value="PME_inhib"/>
    <property type="match status" value="1"/>
</dbReference>
<reference evidence="6" key="2">
    <citation type="submission" date="2018-10" db="UniProtKB">
        <authorList>
            <consortium name="EnsemblPlants"/>
        </authorList>
    </citation>
    <scope>IDENTIFICATION</scope>
</reference>
<name>A0A3B6I5H9_WHEAT</name>
<dbReference type="PANTHER" id="PTHR35357:SF8">
    <property type="entry name" value="OS01G0111000 PROTEIN"/>
    <property type="match status" value="1"/>
</dbReference>
<keyword evidence="7" id="KW-1185">Reference proteome</keyword>
<dbReference type="Gene3D" id="1.20.140.40">
    <property type="entry name" value="Invertase/pectin methylesterase inhibitor family protein"/>
    <property type="match status" value="1"/>
</dbReference>
<dbReference type="Gramene" id="TraesNOR4A03G02225550.1">
    <property type="protein sequence ID" value="TraesNOR4A03G02225550.1.CDS1"/>
    <property type="gene ID" value="TraesNOR4A03G02225550"/>
</dbReference>
<dbReference type="KEGG" id="taes:123084411"/>
<dbReference type="Gramene" id="TraesCS4A03G1126000.1">
    <property type="protein sequence ID" value="TraesCS4A03G1126000.1.CDS1"/>
    <property type="gene ID" value="TraesCS4A03G1126000"/>
</dbReference>
<organism evidence="6">
    <name type="scientific">Triticum aestivum</name>
    <name type="common">Wheat</name>
    <dbReference type="NCBI Taxonomy" id="4565"/>
    <lineage>
        <taxon>Eukaryota</taxon>
        <taxon>Viridiplantae</taxon>
        <taxon>Streptophyta</taxon>
        <taxon>Embryophyta</taxon>
        <taxon>Tracheophyta</taxon>
        <taxon>Spermatophyta</taxon>
        <taxon>Magnoliopsida</taxon>
        <taxon>Liliopsida</taxon>
        <taxon>Poales</taxon>
        <taxon>Poaceae</taxon>
        <taxon>BOP clade</taxon>
        <taxon>Pooideae</taxon>
        <taxon>Triticodae</taxon>
        <taxon>Triticeae</taxon>
        <taxon>Triticinae</taxon>
        <taxon>Triticum</taxon>
    </lineage>
</organism>
<protein>
    <recommendedName>
        <fullName evidence="5">Pectinesterase inhibitor domain-containing protein</fullName>
    </recommendedName>
</protein>
<dbReference type="InterPro" id="IPR035513">
    <property type="entry name" value="Invertase/methylesterase_inhib"/>
</dbReference>
<dbReference type="GO" id="GO:0009827">
    <property type="term" value="P:plant-type cell wall modification"/>
    <property type="evidence" value="ECO:0000318"/>
    <property type="project" value="GO_Central"/>
</dbReference>
<dbReference type="Gramene" id="TraesRN4A0101171100.1">
    <property type="protein sequence ID" value="TraesRN4A0101171100.1"/>
    <property type="gene ID" value="TraesRN4A0101171100"/>
</dbReference>
<dbReference type="Pfam" id="PF04043">
    <property type="entry name" value="PMEI"/>
    <property type="match status" value="1"/>
</dbReference>
<evidence type="ECO:0000256" key="4">
    <source>
        <dbReference type="SAM" id="SignalP"/>
    </source>
</evidence>
<feature type="domain" description="Pectinesterase inhibitor" evidence="5">
    <location>
        <begin position="41"/>
        <end position="135"/>
    </location>
</feature>
<dbReference type="RefSeq" id="XP_044361963.1">
    <property type="nucleotide sequence ID" value="XM_044506028.1"/>
</dbReference>
<dbReference type="InterPro" id="IPR006501">
    <property type="entry name" value="Pectinesterase_inhib_dom"/>
</dbReference>
<dbReference type="GO" id="GO:0004857">
    <property type="term" value="F:enzyme inhibitor activity"/>
    <property type="evidence" value="ECO:0000318"/>
    <property type="project" value="GO_Central"/>
</dbReference>
<dbReference type="PANTHER" id="PTHR35357">
    <property type="entry name" value="OS02G0537100 PROTEIN"/>
    <property type="match status" value="1"/>
</dbReference>
<dbReference type="SUPFAM" id="SSF101148">
    <property type="entry name" value="Plant invertase/pectin methylesterase inhibitor"/>
    <property type="match status" value="1"/>
</dbReference>
<dbReference type="Gramene" id="TraesCS4A02G449500.1">
    <property type="protein sequence ID" value="TraesCS4A02G449500.1.cds1"/>
    <property type="gene ID" value="TraesCS4A02G449500"/>
</dbReference>
<keyword evidence="1 4" id="KW-0732">Signal</keyword>
<evidence type="ECO:0000259" key="5">
    <source>
        <dbReference type="Pfam" id="PF04043"/>
    </source>
</evidence>
<dbReference type="Proteomes" id="UP000019116">
    <property type="component" value="Chromosome 4A"/>
</dbReference>
<accession>A0A3B6I5H9</accession>
<evidence type="ECO:0000313" key="6">
    <source>
        <dbReference type="EnsemblPlants" id="TraesCS4A02G449500.1.cds1"/>
    </source>
</evidence>
<evidence type="ECO:0000256" key="1">
    <source>
        <dbReference type="ARBA" id="ARBA00022729"/>
    </source>
</evidence>
<feature type="chain" id="PRO_5043175514" description="Pectinesterase inhibitor domain-containing protein" evidence="4">
    <location>
        <begin position="25"/>
        <end position="206"/>
    </location>
</feature>
<dbReference type="SMR" id="A0A3B6I5H9"/>
<reference evidence="6" key="1">
    <citation type="submission" date="2018-08" db="EMBL/GenBank/DDBJ databases">
        <authorList>
            <person name="Rossello M."/>
        </authorList>
    </citation>
    <scope>NUCLEOTIDE SEQUENCE [LARGE SCALE GENOMIC DNA]</scope>
    <source>
        <strain evidence="6">cv. Chinese Spring</strain>
    </source>
</reference>
<sequence length="206" mass="22656">MATRSTTTVVLYTIVCMLLSVVVAAQANDFGGGKLKETNLMVEACKNASSYSLNPDNVTQEFCLSTLQSNNRSFEAKDLNSLVLITIDILKGRITPARGKVEKMLQNAKKGTVTMRALSFCKLDYDGMVRVLNICDAMIRDYHGDNSGLPSFELPRCVERVMIPAENCGSELDRDMPGAEALVNENAELVMLVNLNYALLAQYDDN</sequence>
<evidence type="ECO:0000256" key="2">
    <source>
        <dbReference type="ARBA" id="ARBA00023157"/>
    </source>
</evidence>
<gene>
    <name evidence="6" type="primary">LOC123084411</name>
</gene>
<dbReference type="AlphaFoldDB" id="A0A3B6I5H9"/>
<dbReference type="GeneID" id="123084411"/>
<evidence type="ECO:0000256" key="3">
    <source>
        <dbReference type="ARBA" id="ARBA00038471"/>
    </source>
</evidence>
<feature type="signal peptide" evidence="4">
    <location>
        <begin position="1"/>
        <end position="24"/>
    </location>
</feature>